<dbReference type="SUPFAM" id="SSF101307">
    <property type="entry name" value="YutG-like"/>
    <property type="match status" value="1"/>
</dbReference>
<proteinExistence type="predicted"/>
<keyword evidence="1 2" id="KW-0472">Membrane</keyword>
<evidence type="ECO:0000256" key="2">
    <source>
        <dbReference type="SAM" id="Phobius"/>
    </source>
</evidence>
<evidence type="ECO:0000313" key="4">
    <source>
        <dbReference type="EMBL" id="MCP3428973.1"/>
    </source>
</evidence>
<accession>A0AA41X2T2</accession>
<comment type="function">
    <text evidence="1">Lipid phosphatase which dephosphorylates phosphatidylglycerophosphate (PGP) to phosphatidylglycerol (PG).</text>
</comment>
<feature type="domain" description="YutG/PgpA" evidence="3">
    <location>
        <begin position="18"/>
        <end position="154"/>
    </location>
</feature>
<keyword evidence="1" id="KW-0997">Cell inner membrane</keyword>
<dbReference type="GO" id="GO:0005886">
    <property type="term" value="C:plasma membrane"/>
    <property type="evidence" value="ECO:0007669"/>
    <property type="project" value="UniProtKB-SubCell"/>
</dbReference>
<dbReference type="RefSeq" id="WP_254100794.1">
    <property type="nucleotide sequence ID" value="NZ_JANATA010000013.1"/>
</dbReference>
<dbReference type="InterPro" id="IPR036681">
    <property type="entry name" value="PgpA-like_sf"/>
</dbReference>
<dbReference type="AlphaFoldDB" id="A0AA41X2T2"/>
<keyword evidence="1" id="KW-0442">Lipid degradation</keyword>
<dbReference type="GO" id="GO:0046872">
    <property type="term" value="F:metal ion binding"/>
    <property type="evidence" value="ECO:0007669"/>
    <property type="project" value="UniProtKB-KW"/>
</dbReference>
<dbReference type="InterPro" id="IPR026037">
    <property type="entry name" value="PgpA"/>
</dbReference>
<dbReference type="EC" id="3.1.3.27" evidence="1"/>
<dbReference type="CDD" id="cd06971">
    <property type="entry name" value="PgpA"/>
    <property type="match status" value="1"/>
</dbReference>
<dbReference type="Proteomes" id="UP001165413">
    <property type="component" value="Unassembled WGS sequence"/>
</dbReference>
<keyword evidence="1" id="KW-1003">Cell membrane</keyword>
<dbReference type="EMBL" id="JANATA010000013">
    <property type="protein sequence ID" value="MCP3428973.1"/>
    <property type="molecule type" value="Genomic_DNA"/>
</dbReference>
<dbReference type="InterPro" id="IPR007686">
    <property type="entry name" value="YutG/PgpA"/>
</dbReference>
<keyword evidence="1" id="KW-0595">Phospholipid degradation</keyword>
<comment type="subcellular location">
    <subcellularLocation>
        <location evidence="1">Cell inner membrane</location>
        <topology evidence="1">Multi-pass membrane protein</topology>
    </subcellularLocation>
</comment>
<gene>
    <name evidence="4" type="ORF">NLF92_08440</name>
</gene>
<dbReference type="PANTHER" id="PTHR36305">
    <property type="entry name" value="PHOSPHATIDYLGLYCEROPHOSPHATASE A"/>
    <property type="match status" value="1"/>
</dbReference>
<dbReference type="GO" id="GO:0008962">
    <property type="term" value="F:phosphatidylglycerophosphatase activity"/>
    <property type="evidence" value="ECO:0007669"/>
    <property type="project" value="UniProtKB-EC"/>
</dbReference>
<evidence type="ECO:0000256" key="1">
    <source>
        <dbReference type="PIRNR" id="PIRNR006162"/>
    </source>
</evidence>
<keyword evidence="1" id="KW-0443">Lipid metabolism</keyword>
<sequence length="164" mass="18111">MDKALRAKVSLFNPIHFLALGFGSGLAPKAPGTFGSLAAIPLLLLIAQTQTWWFVALAIFVCVMGIWICDKTAYDMGVHDHGSIVWDEIAGMFCAFIFVPLSWDTLLLGFLLFRWLDIQKPWLIGRLDKAMKGGLGIMADDILAGVITALLLHLYLVLILFYPS</sequence>
<comment type="pathway">
    <text evidence="1">Phospholipid metabolism; phosphatidylglycerol biosynthesis; phosphatidylglycerol from CDP-diacylglycerol: step 2/2.</text>
</comment>
<protein>
    <recommendedName>
        <fullName evidence="1">Phosphatidylglycerophosphatase A</fullName>
        <ecNumber evidence="1">3.1.3.27</ecNumber>
    </recommendedName>
    <alternativeName>
        <fullName evidence="1">Phosphatidylglycerolphosphate phosphatase A</fullName>
    </alternativeName>
</protein>
<comment type="catalytic activity">
    <reaction evidence="1">
        <text>a 1,2-diacyl-sn-glycero-3-phospho-(1'-sn-glycero-3'-phosphate) + H2O = a 1,2-diacyl-sn-glycero-3-phospho-(1'-sn-glycerol) + phosphate</text>
        <dbReference type="Rhea" id="RHEA:33751"/>
        <dbReference type="ChEBI" id="CHEBI:15377"/>
        <dbReference type="ChEBI" id="CHEBI:43474"/>
        <dbReference type="ChEBI" id="CHEBI:60110"/>
        <dbReference type="ChEBI" id="CHEBI:64716"/>
        <dbReference type="EC" id="3.1.3.27"/>
    </reaction>
</comment>
<feature type="transmembrane region" description="Helical" evidence="2">
    <location>
        <begin position="89"/>
        <end position="113"/>
    </location>
</feature>
<keyword evidence="5" id="KW-1185">Reference proteome</keyword>
<keyword evidence="1" id="KW-1208">Phospholipid metabolism</keyword>
<evidence type="ECO:0000259" key="3">
    <source>
        <dbReference type="Pfam" id="PF04608"/>
    </source>
</evidence>
<keyword evidence="1" id="KW-0378">Hydrolase</keyword>
<dbReference type="Pfam" id="PF04608">
    <property type="entry name" value="PgpA"/>
    <property type="match status" value="1"/>
</dbReference>
<keyword evidence="1" id="KW-0460">Magnesium</keyword>
<evidence type="ECO:0000313" key="5">
    <source>
        <dbReference type="Proteomes" id="UP001165413"/>
    </source>
</evidence>
<keyword evidence="2" id="KW-1133">Transmembrane helix</keyword>
<feature type="transmembrane region" description="Helical" evidence="2">
    <location>
        <begin position="51"/>
        <end position="69"/>
    </location>
</feature>
<dbReference type="PIRSF" id="PIRSF006162">
    <property type="entry name" value="PgpA"/>
    <property type="match status" value="1"/>
</dbReference>
<comment type="cofactor">
    <cofactor evidence="1">
        <name>Mg(2+)</name>
        <dbReference type="ChEBI" id="CHEBI:18420"/>
    </cofactor>
</comment>
<keyword evidence="1" id="KW-0479">Metal-binding</keyword>
<feature type="transmembrane region" description="Helical" evidence="2">
    <location>
        <begin position="142"/>
        <end position="162"/>
    </location>
</feature>
<keyword evidence="1 2" id="KW-0812">Transmembrane</keyword>
<dbReference type="PANTHER" id="PTHR36305:SF1">
    <property type="entry name" value="PHOSPHATIDYLGLYCEROPHOSPHATASE A"/>
    <property type="match status" value="1"/>
</dbReference>
<reference evidence="4" key="1">
    <citation type="submission" date="2022-07" db="EMBL/GenBank/DDBJ databases">
        <title>Characterization of the Novel Bacterium Alteromonas immobilis LMIT006 and Alteromonas gregis LMIT007.</title>
        <authorList>
            <person name="Lin X."/>
        </authorList>
    </citation>
    <scope>NUCLEOTIDE SEQUENCE</scope>
    <source>
        <strain evidence="4">LMIT007</strain>
    </source>
</reference>
<organism evidence="4 5">
    <name type="scientific">Opacimonas viscosa</name>
    <dbReference type="NCBI Taxonomy" id="2961944"/>
    <lineage>
        <taxon>Bacteria</taxon>
        <taxon>Pseudomonadati</taxon>
        <taxon>Pseudomonadota</taxon>
        <taxon>Gammaproteobacteria</taxon>
        <taxon>Alteromonadales</taxon>
        <taxon>Alteromonadaceae</taxon>
        <taxon>Opacimonas</taxon>
    </lineage>
</organism>
<comment type="caution">
    <text evidence="4">The sequence shown here is derived from an EMBL/GenBank/DDBJ whole genome shotgun (WGS) entry which is preliminary data.</text>
</comment>
<dbReference type="GO" id="GO:0009395">
    <property type="term" value="P:phospholipid catabolic process"/>
    <property type="evidence" value="ECO:0007669"/>
    <property type="project" value="UniProtKB-KW"/>
</dbReference>
<name>A0AA41X2T2_9ALTE</name>